<dbReference type="PANTHER" id="PTHR17204:SF5">
    <property type="entry name" value="PRE-MRNA-PROCESSING FACTOR 39"/>
    <property type="match status" value="1"/>
</dbReference>
<name>A0A540NNM7_MALBA</name>
<dbReference type="EMBL" id="VIEB01000021">
    <property type="protein sequence ID" value="TQE12213.1"/>
    <property type="molecule type" value="Genomic_DNA"/>
</dbReference>
<dbReference type="GO" id="GO:0000395">
    <property type="term" value="P:mRNA 5'-splice site recognition"/>
    <property type="evidence" value="ECO:0007669"/>
    <property type="project" value="TreeGrafter"/>
</dbReference>
<accession>A0A540NNM7</accession>
<evidence type="ECO:0000313" key="7">
    <source>
        <dbReference type="Proteomes" id="UP000315295"/>
    </source>
</evidence>
<proteinExistence type="predicted"/>
<dbReference type="GO" id="GO:0030627">
    <property type="term" value="F:pre-mRNA 5'-splice site binding"/>
    <property type="evidence" value="ECO:0007669"/>
    <property type="project" value="TreeGrafter"/>
</dbReference>
<reference evidence="6 7" key="1">
    <citation type="journal article" date="2019" name="G3 (Bethesda)">
        <title>Sequencing of a Wild Apple (Malus baccata) Genome Unravels the Differences Between Cultivated and Wild Apple Species Regarding Disease Resistance and Cold Tolerance.</title>
        <authorList>
            <person name="Chen X."/>
        </authorList>
    </citation>
    <scope>NUCLEOTIDE SEQUENCE [LARGE SCALE GENOMIC DNA]</scope>
    <source>
        <strain evidence="7">cv. Shandingzi</strain>
        <tissue evidence="6">Leaves</tissue>
    </source>
</reference>
<dbReference type="InterPro" id="IPR011990">
    <property type="entry name" value="TPR-like_helical_dom_sf"/>
</dbReference>
<dbReference type="STRING" id="106549.A0A540NNM7"/>
<keyword evidence="5" id="KW-0539">Nucleus</keyword>
<evidence type="ECO:0000256" key="5">
    <source>
        <dbReference type="ARBA" id="ARBA00023242"/>
    </source>
</evidence>
<keyword evidence="2" id="KW-0507">mRNA processing</keyword>
<gene>
    <name evidence="6" type="ORF">C1H46_002138</name>
</gene>
<keyword evidence="7" id="KW-1185">Reference proteome</keyword>
<evidence type="ECO:0000256" key="4">
    <source>
        <dbReference type="ARBA" id="ARBA00023187"/>
    </source>
</evidence>
<dbReference type="GO" id="GO:0071004">
    <property type="term" value="C:U2-type prespliceosome"/>
    <property type="evidence" value="ECO:0007669"/>
    <property type="project" value="TreeGrafter"/>
</dbReference>
<comment type="caution">
    <text evidence="6">The sequence shown here is derived from an EMBL/GenBank/DDBJ whole genome shotgun (WGS) entry which is preliminary data.</text>
</comment>
<sequence>MALLPAPPSSSNPLLRRSLQRRSSVQFKGTPPVTHIETQEAQNIGGPPFMWPLNSIELENWTNYLDFIEGECDLSKVVKLYERCLIACANYPEYWIRYVLCMEANRSMDIANKALARATQFVD</sequence>
<dbReference type="GO" id="GO:0000243">
    <property type="term" value="C:commitment complex"/>
    <property type="evidence" value="ECO:0007669"/>
    <property type="project" value="TreeGrafter"/>
</dbReference>
<organism evidence="6 7">
    <name type="scientific">Malus baccata</name>
    <name type="common">Siberian crab apple</name>
    <name type="synonym">Pyrus baccata</name>
    <dbReference type="NCBI Taxonomy" id="106549"/>
    <lineage>
        <taxon>Eukaryota</taxon>
        <taxon>Viridiplantae</taxon>
        <taxon>Streptophyta</taxon>
        <taxon>Embryophyta</taxon>
        <taxon>Tracheophyta</taxon>
        <taxon>Spermatophyta</taxon>
        <taxon>Magnoliopsida</taxon>
        <taxon>eudicotyledons</taxon>
        <taxon>Gunneridae</taxon>
        <taxon>Pentapetalae</taxon>
        <taxon>rosids</taxon>
        <taxon>fabids</taxon>
        <taxon>Rosales</taxon>
        <taxon>Rosaceae</taxon>
        <taxon>Amygdaloideae</taxon>
        <taxon>Maleae</taxon>
        <taxon>Malus</taxon>
    </lineage>
</organism>
<evidence type="ECO:0000256" key="2">
    <source>
        <dbReference type="ARBA" id="ARBA00022664"/>
    </source>
</evidence>
<dbReference type="PANTHER" id="PTHR17204">
    <property type="entry name" value="PRE-MRNA PROCESSING PROTEIN PRP39-RELATED"/>
    <property type="match status" value="1"/>
</dbReference>
<evidence type="ECO:0000256" key="1">
    <source>
        <dbReference type="ARBA" id="ARBA00004123"/>
    </source>
</evidence>
<dbReference type="Pfam" id="PF23241">
    <property type="entry name" value="HAT_PRP39_C"/>
    <property type="match status" value="1"/>
</dbReference>
<evidence type="ECO:0000256" key="3">
    <source>
        <dbReference type="ARBA" id="ARBA00022737"/>
    </source>
</evidence>
<dbReference type="Gene3D" id="1.25.40.10">
    <property type="entry name" value="Tetratricopeptide repeat domain"/>
    <property type="match status" value="1"/>
</dbReference>
<keyword evidence="4" id="KW-0508">mRNA splicing</keyword>
<dbReference type="SUPFAM" id="SSF48452">
    <property type="entry name" value="TPR-like"/>
    <property type="match status" value="1"/>
</dbReference>
<keyword evidence="3" id="KW-0677">Repeat</keyword>
<comment type="subcellular location">
    <subcellularLocation>
        <location evidence="1">Nucleus</location>
    </subcellularLocation>
</comment>
<dbReference type="AlphaFoldDB" id="A0A540NNM7"/>
<evidence type="ECO:0000313" key="6">
    <source>
        <dbReference type="EMBL" id="TQE12213.1"/>
    </source>
</evidence>
<dbReference type="GO" id="GO:0005685">
    <property type="term" value="C:U1 snRNP"/>
    <property type="evidence" value="ECO:0007669"/>
    <property type="project" value="TreeGrafter"/>
</dbReference>
<protein>
    <recommendedName>
        <fullName evidence="8">BUB1 N-terminal domain-containing protein</fullName>
    </recommendedName>
</protein>
<evidence type="ECO:0008006" key="8">
    <source>
        <dbReference type="Google" id="ProtNLM"/>
    </source>
</evidence>
<dbReference type="InterPro" id="IPR059164">
    <property type="entry name" value="HAT_PRP39_C"/>
</dbReference>
<dbReference type="Proteomes" id="UP000315295">
    <property type="component" value="Unassembled WGS sequence"/>
</dbReference>